<name>A0A1A8LW27_9TELE</name>
<accession>A0A1A8LW27</accession>
<feature type="region of interest" description="Disordered" evidence="1">
    <location>
        <begin position="50"/>
        <end position="71"/>
    </location>
</feature>
<protein>
    <submittedName>
        <fullName evidence="2">Uncharacterized protein</fullName>
    </submittedName>
</protein>
<evidence type="ECO:0000256" key="1">
    <source>
        <dbReference type="SAM" id="MobiDB-lite"/>
    </source>
</evidence>
<dbReference type="EMBL" id="HAEF01009271">
    <property type="protein sequence ID" value="SBR48179.1"/>
    <property type="molecule type" value="Transcribed_RNA"/>
</dbReference>
<evidence type="ECO:0000313" key="2">
    <source>
        <dbReference type="EMBL" id="SBR48179.1"/>
    </source>
</evidence>
<dbReference type="AlphaFoldDB" id="A0A1A8LW27"/>
<reference evidence="2" key="2">
    <citation type="submission" date="2016-06" db="EMBL/GenBank/DDBJ databases">
        <title>The genome of a short-lived fish provides insights into sex chromosome evolution and the genetic control of aging.</title>
        <authorList>
            <person name="Reichwald K."/>
            <person name="Felder M."/>
            <person name="Petzold A."/>
            <person name="Koch P."/>
            <person name="Groth M."/>
            <person name="Platzer M."/>
        </authorList>
    </citation>
    <scope>NUCLEOTIDE SEQUENCE</scope>
    <source>
        <tissue evidence="2">Brain</tissue>
    </source>
</reference>
<sequence length="116" mass="12832">APLQAYLGQVSKDQSGQLSTKAECMSVEKTLHRKEADYRQGRGDYRACRSCEKQAEPHPPSKNNPRFGVSQPHITVETRIKMSLNLPHPTEGGWLSQRIPTLTGSGGGLFKPRLGF</sequence>
<organism evidence="2">
    <name type="scientific">Nothobranchius pienaari</name>
    <dbReference type="NCBI Taxonomy" id="704102"/>
    <lineage>
        <taxon>Eukaryota</taxon>
        <taxon>Metazoa</taxon>
        <taxon>Chordata</taxon>
        <taxon>Craniata</taxon>
        <taxon>Vertebrata</taxon>
        <taxon>Euteleostomi</taxon>
        <taxon>Actinopterygii</taxon>
        <taxon>Neopterygii</taxon>
        <taxon>Teleostei</taxon>
        <taxon>Neoteleostei</taxon>
        <taxon>Acanthomorphata</taxon>
        <taxon>Ovalentaria</taxon>
        <taxon>Atherinomorphae</taxon>
        <taxon>Cyprinodontiformes</taxon>
        <taxon>Nothobranchiidae</taxon>
        <taxon>Nothobranchius</taxon>
    </lineage>
</organism>
<feature type="non-terminal residue" evidence="2">
    <location>
        <position position="1"/>
    </location>
</feature>
<gene>
    <name evidence="2" type="primary">Nfu_g_1_014486</name>
</gene>
<proteinExistence type="predicted"/>
<reference evidence="2" key="1">
    <citation type="submission" date="2016-05" db="EMBL/GenBank/DDBJ databases">
        <authorList>
            <person name="Lavstsen T."/>
            <person name="Jespersen J.S."/>
        </authorList>
    </citation>
    <scope>NUCLEOTIDE SEQUENCE</scope>
    <source>
        <tissue evidence="2">Brain</tissue>
    </source>
</reference>
<feature type="non-terminal residue" evidence="2">
    <location>
        <position position="116"/>
    </location>
</feature>